<name>A0A8E7MJL7_9CRUS</name>
<feature type="transmembrane region" description="Helical" evidence="11">
    <location>
        <begin position="31"/>
        <end position="48"/>
    </location>
</feature>
<accession>A0A8E7MJL7</accession>
<gene>
    <name evidence="12" type="primary">nad4l</name>
</gene>
<feature type="transmembrane region" description="Helical" evidence="11">
    <location>
        <begin position="60"/>
        <end position="81"/>
    </location>
</feature>
<evidence type="ECO:0000256" key="10">
    <source>
        <dbReference type="ARBA" id="ARBA00049551"/>
    </source>
</evidence>
<protein>
    <recommendedName>
        <fullName evidence="3">NADH-ubiquinone oxidoreductase chain 4L</fullName>
    </recommendedName>
    <alternativeName>
        <fullName evidence="9">NADH dehydrogenase subunit 4L</fullName>
    </alternativeName>
</protein>
<comment type="catalytic activity">
    <reaction evidence="10">
        <text>a ubiquinone + NADH + 5 H(+)(in) = a ubiquinol + NAD(+) + 4 H(+)(out)</text>
        <dbReference type="Rhea" id="RHEA:29091"/>
        <dbReference type="Rhea" id="RHEA-COMP:9565"/>
        <dbReference type="Rhea" id="RHEA-COMP:9566"/>
        <dbReference type="ChEBI" id="CHEBI:15378"/>
        <dbReference type="ChEBI" id="CHEBI:16389"/>
        <dbReference type="ChEBI" id="CHEBI:17976"/>
        <dbReference type="ChEBI" id="CHEBI:57540"/>
        <dbReference type="ChEBI" id="CHEBI:57945"/>
        <dbReference type="EC" id="7.1.1.2"/>
    </reaction>
</comment>
<keyword evidence="6 11" id="KW-1133">Transmembrane helix</keyword>
<keyword evidence="12" id="KW-0496">Mitochondrion</keyword>
<dbReference type="GO" id="GO:0016020">
    <property type="term" value="C:membrane"/>
    <property type="evidence" value="ECO:0007669"/>
    <property type="project" value="UniProtKB-SubCell"/>
</dbReference>
<evidence type="ECO:0000313" key="12">
    <source>
        <dbReference type="EMBL" id="QVX31151.1"/>
    </source>
</evidence>
<evidence type="ECO:0000256" key="7">
    <source>
        <dbReference type="ARBA" id="ARBA00023027"/>
    </source>
</evidence>
<reference evidence="12" key="1">
    <citation type="submission" date="2021-03" db="EMBL/GenBank/DDBJ databases">
        <title>Complete mitochondrial genome of Bosmina fatalis.</title>
        <authorList>
            <person name="Wei W."/>
        </authorList>
    </citation>
    <scope>NUCLEOTIDE SEQUENCE</scope>
</reference>
<dbReference type="Pfam" id="PF00420">
    <property type="entry name" value="Oxidored_q2"/>
    <property type="match status" value="1"/>
</dbReference>
<organism evidence="12">
    <name type="scientific">Bosmina fatalis</name>
    <dbReference type="NCBI Taxonomy" id="200852"/>
    <lineage>
        <taxon>Eukaryota</taxon>
        <taxon>Metazoa</taxon>
        <taxon>Ecdysozoa</taxon>
        <taxon>Arthropoda</taxon>
        <taxon>Crustacea</taxon>
        <taxon>Branchiopoda</taxon>
        <taxon>Diplostraca</taxon>
        <taxon>Cladocera</taxon>
        <taxon>Anomopoda</taxon>
        <taxon>Bosminidae</taxon>
        <taxon>Bosmina</taxon>
    </lineage>
</organism>
<comment type="subcellular location">
    <subcellularLocation>
        <location evidence="1">Membrane</location>
        <topology evidence="1">Multi-pass membrane protein</topology>
    </subcellularLocation>
</comment>
<keyword evidence="4 11" id="KW-0812">Transmembrane</keyword>
<keyword evidence="8 11" id="KW-0472">Membrane</keyword>
<evidence type="ECO:0000256" key="11">
    <source>
        <dbReference type="SAM" id="Phobius"/>
    </source>
</evidence>
<comment type="similarity">
    <text evidence="2">Belongs to the complex I subunit 4L family.</text>
</comment>
<evidence type="ECO:0000256" key="4">
    <source>
        <dbReference type="ARBA" id="ARBA00022692"/>
    </source>
</evidence>
<dbReference type="EMBL" id="MW770308">
    <property type="protein sequence ID" value="QVX31151.1"/>
    <property type="molecule type" value="Genomic_DNA"/>
</dbReference>
<sequence length="97" mass="10814">MRKILILFFLFGVAFFMFAFASKRKHLLATLLSLEGLMFMVFGLFYLFSTTFLNIGPVLFIFLTLVACEGALGLAILVSVVRSTGTDKLNSLSFLQC</sequence>
<evidence type="ECO:0000256" key="1">
    <source>
        <dbReference type="ARBA" id="ARBA00004141"/>
    </source>
</evidence>
<proteinExistence type="inferred from homology"/>
<dbReference type="AlphaFoldDB" id="A0A8E7MJL7"/>
<evidence type="ECO:0000256" key="2">
    <source>
        <dbReference type="ARBA" id="ARBA00010519"/>
    </source>
</evidence>
<evidence type="ECO:0000256" key="8">
    <source>
        <dbReference type="ARBA" id="ARBA00023136"/>
    </source>
</evidence>
<geneLocation type="mitochondrion" evidence="12"/>
<keyword evidence="7" id="KW-0520">NAD</keyword>
<keyword evidence="5" id="KW-1278">Translocase</keyword>
<evidence type="ECO:0000256" key="9">
    <source>
        <dbReference type="ARBA" id="ARBA00031586"/>
    </source>
</evidence>
<evidence type="ECO:0000256" key="3">
    <source>
        <dbReference type="ARBA" id="ARBA00016612"/>
    </source>
</evidence>
<dbReference type="GO" id="GO:0008137">
    <property type="term" value="F:NADH dehydrogenase (ubiquinone) activity"/>
    <property type="evidence" value="ECO:0007669"/>
    <property type="project" value="UniProtKB-EC"/>
</dbReference>
<evidence type="ECO:0000256" key="5">
    <source>
        <dbReference type="ARBA" id="ARBA00022967"/>
    </source>
</evidence>
<evidence type="ECO:0000256" key="6">
    <source>
        <dbReference type="ARBA" id="ARBA00022989"/>
    </source>
</evidence>
<dbReference type="InterPro" id="IPR039428">
    <property type="entry name" value="NUOK/Mnh_C1-like"/>
</dbReference>